<proteinExistence type="predicted"/>
<feature type="signal peptide" evidence="1">
    <location>
        <begin position="1"/>
        <end position="21"/>
    </location>
</feature>
<dbReference type="Proteomes" id="UP000287872">
    <property type="component" value="Unassembled WGS sequence"/>
</dbReference>
<dbReference type="GO" id="GO:1904680">
    <property type="term" value="F:peptide transmembrane transporter activity"/>
    <property type="evidence" value="ECO:0007669"/>
    <property type="project" value="TreeGrafter"/>
</dbReference>
<dbReference type="AlphaFoldDB" id="A0A401UR34"/>
<dbReference type="GO" id="GO:0015833">
    <property type="term" value="P:peptide transport"/>
    <property type="evidence" value="ECO:0007669"/>
    <property type="project" value="TreeGrafter"/>
</dbReference>
<evidence type="ECO:0000256" key="1">
    <source>
        <dbReference type="SAM" id="SignalP"/>
    </source>
</evidence>
<evidence type="ECO:0000313" key="4">
    <source>
        <dbReference type="Proteomes" id="UP000287872"/>
    </source>
</evidence>
<keyword evidence="4" id="KW-1185">Reference proteome</keyword>
<organism evidence="3 4">
    <name type="scientific">Clostridium tagluense</name>
    <dbReference type="NCBI Taxonomy" id="360422"/>
    <lineage>
        <taxon>Bacteria</taxon>
        <taxon>Bacillati</taxon>
        <taxon>Bacillota</taxon>
        <taxon>Clostridia</taxon>
        <taxon>Eubacteriales</taxon>
        <taxon>Clostridiaceae</taxon>
        <taxon>Clostridium</taxon>
    </lineage>
</organism>
<name>A0A401UR34_9CLOT</name>
<dbReference type="InterPro" id="IPR000914">
    <property type="entry name" value="SBP_5_dom"/>
</dbReference>
<gene>
    <name evidence="3" type="primary">appA_1</name>
    <name evidence="3" type="ORF">Ctaglu_36450</name>
</gene>
<dbReference type="GO" id="GO:0043190">
    <property type="term" value="C:ATP-binding cassette (ABC) transporter complex"/>
    <property type="evidence" value="ECO:0007669"/>
    <property type="project" value="InterPro"/>
</dbReference>
<dbReference type="PANTHER" id="PTHR30290">
    <property type="entry name" value="PERIPLASMIC BINDING COMPONENT OF ABC TRANSPORTER"/>
    <property type="match status" value="1"/>
</dbReference>
<dbReference type="InterPro" id="IPR039424">
    <property type="entry name" value="SBP_5"/>
</dbReference>
<keyword evidence="1" id="KW-0732">Signal</keyword>
<feature type="chain" id="PRO_5019137309" evidence="1">
    <location>
        <begin position="22"/>
        <end position="570"/>
    </location>
</feature>
<dbReference type="GO" id="GO:0042597">
    <property type="term" value="C:periplasmic space"/>
    <property type="evidence" value="ECO:0007669"/>
    <property type="project" value="UniProtKB-ARBA"/>
</dbReference>
<comment type="caution">
    <text evidence="3">The sequence shown here is derived from an EMBL/GenBank/DDBJ whole genome shotgun (WGS) entry which is preliminary data.</text>
</comment>
<dbReference type="Gene3D" id="3.90.76.10">
    <property type="entry name" value="Dipeptide-binding Protein, Domain 1"/>
    <property type="match status" value="1"/>
</dbReference>
<accession>A0A401UR34</accession>
<dbReference type="Pfam" id="PF00496">
    <property type="entry name" value="SBP_bac_5"/>
    <property type="match status" value="1"/>
</dbReference>
<evidence type="ECO:0000259" key="2">
    <source>
        <dbReference type="Pfam" id="PF00496"/>
    </source>
</evidence>
<dbReference type="Gene3D" id="3.40.190.10">
    <property type="entry name" value="Periplasmic binding protein-like II"/>
    <property type="match status" value="1"/>
</dbReference>
<feature type="domain" description="Solute-binding protein family 5" evidence="2">
    <location>
        <begin position="100"/>
        <end position="474"/>
    </location>
</feature>
<dbReference type="PIRSF" id="PIRSF002741">
    <property type="entry name" value="MppA"/>
    <property type="match status" value="1"/>
</dbReference>
<dbReference type="InterPro" id="IPR030678">
    <property type="entry name" value="Peptide/Ni-bd"/>
</dbReference>
<protein>
    <submittedName>
        <fullName evidence="3">Peptide-binding protein</fullName>
    </submittedName>
</protein>
<dbReference type="PROSITE" id="PS51257">
    <property type="entry name" value="PROKAR_LIPOPROTEIN"/>
    <property type="match status" value="1"/>
</dbReference>
<dbReference type="SUPFAM" id="SSF53850">
    <property type="entry name" value="Periplasmic binding protein-like II"/>
    <property type="match status" value="1"/>
</dbReference>
<dbReference type="RefSeq" id="WP_233439861.1">
    <property type="nucleotide sequence ID" value="NZ_BHYK01000025.1"/>
</dbReference>
<reference evidence="3 4" key="1">
    <citation type="submission" date="2018-11" db="EMBL/GenBank/DDBJ databases">
        <title>Genome sequencing and assembly of Clostridium tagluense strain A121.</title>
        <authorList>
            <person name="Murakami T."/>
            <person name="Segawa T."/>
            <person name="Shcherbakova V.A."/>
            <person name="Mori H."/>
            <person name="Yoshimura Y."/>
        </authorList>
    </citation>
    <scope>NUCLEOTIDE SEQUENCE [LARGE SCALE GENOMIC DNA]</scope>
    <source>
        <strain evidence="3 4">A121</strain>
    </source>
</reference>
<dbReference type="EMBL" id="BHYK01000025">
    <property type="protein sequence ID" value="GCD12022.1"/>
    <property type="molecule type" value="Genomic_DNA"/>
</dbReference>
<dbReference type="Gene3D" id="3.10.105.10">
    <property type="entry name" value="Dipeptide-binding Protein, Domain 3"/>
    <property type="match status" value="1"/>
</dbReference>
<evidence type="ECO:0000313" key="3">
    <source>
        <dbReference type="EMBL" id="GCD12022.1"/>
    </source>
</evidence>
<sequence length="570" mass="64339">MKRKVAGFLSLAMSMTLLFSACGKSSSGGAGKDLKASEVLAATNPEKVPPTARGRKDTLIIGFAAPEGKFNPIYSSTVDDSYVTEMVFDGLMSNDVQGNPIGKVAKKWEISKDSKTYTFHLNKDIKFSNGEKLTARDVEFTFTSICDPKYDGSRSDSVDKLVGYKEYHKGEAKTVEGIKVIDDYTISFTETEVKAPALSSDFGTGIMCKSYYNFEKGDIKKIKDLFLKPMGCGPYIFKNYKAGQEANFEKNPSYWDGVAKINKVILKVTTAQTNIQGLSAGEVDMDRIPAAPENIQMLQSAAFVNMQLYPENGYGFISLNLKNEKFKDKKVRQALTYGLNRKGFIDARYKGYADVCNVPMSKVSWAYTQDINKYEYNPEKANQLLEAAGWIKKDNGFRYKDGKKFEIHWMTFQGSKYVEMLIPIVKDNWKAIGIDVIPELMEFNTLSTKVFDEQKFEMYNMSWTLNIDPDPSGIFASKQAELGGYNAGSWKNEESDKLMNEALKTTDLKERKKIYGEWLKIVNEELPYIFMDQSKEMWAVSSRVKGIDLSPYIRFTHQIAKAELIEPKAK</sequence>
<dbReference type="PANTHER" id="PTHR30290:SF81">
    <property type="entry name" value="OLIGOPEPTIDE-BINDING PROTEIN OPPA"/>
    <property type="match status" value="1"/>
</dbReference>